<protein>
    <submittedName>
        <fullName evidence="1">Uncharacterized protein</fullName>
    </submittedName>
</protein>
<dbReference type="Proteomes" id="UP000002593">
    <property type="component" value="Chromosome"/>
</dbReference>
<organism evidence="1 2">
    <name type="scientific">Hyperthermus butylicus (strain DSM 5456 / JCM 9403 / PLM1-5)</name>
    <dbReference type="NCBI Taxonomy" id="415426"/>
    <lineage>
        <taxon>Archaea</taxon>
        <taxon>Thermoproteota</taxon>
        <taxon>Thermoprotei</taxon>
        <taxon>Desulfurococcales</taxon>
        <taxon>Pyrodictiaceae</taxon>
        <taxon>Hyperthermus</taxon>
    </lineage>
</organism>
<proteinExistence type="predicted"/>
<dbReference type="EnsemblBacteria" id="ABM81437">
    <property type="protein sequence ID" value="ABM81437"/>
    <property type="gene ID" value="Hbut_1622"/>
</dbReference>
<gene>
    <name evidence="1" type="ordered locus">Hbut_1622</name>
</gene>
<dbReference type="Pfam" id="PF20126">
    <property type="entry name" value="TumE"/>
    <property type="match status" value="1"/>
</dbReference>
<sequence length="116" mass="14039">MGERGNVDEILERLREFAANLYPEVVVDVEIVYGKLRIYLIDESFIDVWISRRLPNRYAIHWKRRHIDGTIYRWDNTPHEINRHIPTFPHHFHEGNDRVVNLSITLKVLKTRLRRL</sequence>
<dbReference type="eggNOG" id="arCOG06398">
    <property type="taxonomic scope" value="Archaea"/>
</dbReference>
<accession>A2BN76</accession>
<dbReference type="KEGG" id="hbu:Hbut_1622"/>
<name>A2BN76_HYPBU</name>
<dbReference type="HOGENOM" id="CLU_2091273_0_0_2"/>
<dbReference type="AlphaFoldDB" id="A2BN76"/>
<evidence type="ECO:0000313" key="2">
    <source>
        <dbReference type="Proteomes" id="UP000002593"/>
    </source>
</evidence>
<evidence type="ECO:0000313" key="1">
    <source>
        <dbReference type="EMBL" id="ABM81437.1"/>
    </source>
</evidence>
<keyword evidence="2" id="KW-1185">Reference proteome</keyword>
<dbReference type="STRING" id="415426.Hbut_1622"/>
<dbReference type="EMBL" id="CP000493">
    <property type="protein sequence ID" value="ABM81437.1"/>
    <property type="molecule type" value="Genomic_DNA"/>
</dbReference>
<reference evidence="1 2" key="1">
    <citation type="journal article" date="2007" name="Archaea">
        <title>The genome of Hyperthermus butylicus: a sulfur-reducing, peptide fermenting, neutrophilic Crenarchaeote growing up to 108 degrees C.</title>
        <authorList>
            <person name="Brugger K."/>
            <person name="Chen L."/>
            <person name="Stark M."/>
            <person name="Zibat A."/>
            <person name="Redder P."/>
            <person name="Ruepp A."/>
            <person name="Awayez M."/>
            <person name="She Q."/>
            <person name="Garrett R.A."/>
            <person name="Klenk H.P."/>
        </authorList>
    </citation>
    <scope>NUCLEOTIDE SEQUENCE [LARGE SCALE GENOMIC DNA]</scope>
    <source>
        <strain evidence="2">DSM 5456 / JCM 9403 / PLM1-5</strain>
    </source>
</reference>
<dbReference type="InterPro" id="IPR045397">
    <property type="entry name" value="TumE-like"/>
</dbReference>